<proteinExistence type="predicted"/>
<dbReference type="Proteomes" id="UP001152622">
    <property type="component" value="Chromosome 10"/>
</dbReference>
<organism evidence="1 2">
    <name type="scientific">Synaphobranchus kaupii</name>
    <name type="common">Kaup's arrowtooth eel</name>
    <dbReference type="NCBI Taxonomy" id="118154"/>
    <lineage>
        <taxon>Eukaryota</taxon>
        <taxon>Metazoa</taxon>
        <taxon>Chordata</taxon>
        <taxon>Craniata</taxon>
        <taxon>Vertebrata</taxon>
        <taxon>Euteleostomi</taxon>
        <taxon>Actinopterygii</taxon>
        <taxon>Neopterygii</taxon>
        <taxon>Teleostei</taxon>
        <taxon>Anguilliformes</taxon>
        <taxon>Synaphobranchidae</taxon>
        <taxon>Synaphobranchus</taxon>
    </lineage>
</organism>
<reference evidence="1" key="1">
    <citation type="journal article" date="2023" name="Science">
        <title>Genome structures resolve the early diversification of teleost fishes.</title>
        <authorList>
            <person name="Parey E."/>
            <person name="Louis A."/>
            <person name="Montfort J."/>
            <person name="Bouchez O."/>
            <person name="Roques C."/>
            <person name="Iampietro C."/>
            <person name="Lluch J."/>
            <person name="Castinel A."/>
            <person name="Donnadieu C."/>
            <person name="Desvignes T."/>
            <person name="Floi Bucao C."/>
            <person name="Jouanno E."/>
            <person name="Wen M."/>
            <person name="Mejri S."/>
            <person name="Dirks R."/>
            <person name="Jansen H."/>
            <person name="Henkel C."/>
            <person name="Chen W.J."/>
            <person name="Zahm M."/>
            <person name="Cabau C."/>
            <person name="Klopp C."/>
            <person name="Thompson A.W."/>
            <person name="Robinson-Rechavi M."/>
            <person name="Braasch I."/>
            <person name="Lecointre G."/>
            <person name="Bobe J."/>
            <person name="Postlethwait J.H."/>
            <person name="Berthelot C."/>
            <person name="Roest Crollius H."/>
            <person name="Guiguen Y."/>
        </authorList>
    </citation>
    <scope>NUCLEOTIDE SEQUENCE</scope>
    <source>
        <strain evidence="1">WJC10195</strain>
    </source>
</reference>
<sequence length="142" mass="15353">MCSGVSRRVERSVSNEAETGGCLKQPLRTVQMLHRVRCITGARHLASSSETQLTGNIYLTPLAFGAVSKGATLASGPGVQQNCYFFTARAAENILLQRSNMLGHHGFVNNGKSRSLRFLRITMLALAVSMKHHGAHITPGFS</sequence>
<dbReference type="AlphaFoldDB" id="A0A9Q1IQC7"/>
<evidence type="ECO:0000313" key="2">
    <source>
        <dbReference type="Proteomes" id="UP001152622"/>
    </source>
</evidence>
<comment type="caution">
    <text evidence="1">The sequence shown here is derived from an EMBL/GenBank/DDBJ whole genome shotgun (WGS) entry which is preliminary data.</text>
</comment>
<protein>
    <submittedName>
        <fullName evidence="1">Uncharacterized protein</fullName>
    </submittedName>
</protein>
<gene>
    <name evidence="1" type="ORF">SKAU_G00268730</name>
</gene>
<dbReference type="EMBL" id="JAINUF010000010">
    <property type="protein sequence ID" value="KAJ8348284.1"/>
    <property type="molecule type" value="Genomic_DNA"/>
</dbReference>
<accession>A0A9Q1IQC7</accession>
<evidence type="ECO:0000313" key="1">
    <source>
        <dbReference type="EMBL" id="KAJ8348284.1"/>
    </source>
</evidence>
<name>A0A9Q1IQC7_SYNKA</name>
<keyword evidence="2" id="KW-1185">Reference proteome</keyword>